<dbReference type="OrthoDB" id="278359at2"/>
<evidence type="ECO:0000313" key="2">
    <source>
        <dbReference type="EMBL" id="GAB62947.1"/>
    </source>
</evidence>
<accession>I3IMK2</accession>
<dbReference type="InterPro" id="IPR011322">
    <property type="entry name" value="N-reg_PII-like_a/b"/>
</dbReference>
<dbReference type="STRING" id="247490.KSU1_C1351"/>
<proteinExistence type="predicted"/>
<dbReference type="GO" id="GO:0006808">
    <property type="term" value="P:regulation of nitrogen utilization"/>
    <property type="evidence" value="ECO:0007669"/>
    <property type="project" value="InterPro"/>
</dbReference>
<comment type="caution">
    <text evidence="2">The sequence shown here is derived from an EMBL/GenBank/DDBJ whole genome shotgun (WGS) entry which is preliminary data.</text>
</comment>
<dbReference type="Proteomes" id="UP000002985">
    <property type="component" value="Unassembled WGS sequence"/>
</dbReference>
<dbReference type="InterPro" id="IPR015867">
    <property type="entry name" value="N-reg_PII/ATP_PRibTrfase_C"/>
</dbReference>
<dbReference type="EMBL" id="BAFH01000003">
    <property type="protein sequence ID" value="GAB62947.1"/>
    <property type="molecule type" value="Genomic_DNA"/>
</dbReference>
<dbReference type="PRINTS" id="PR00340">
    <property type="entry name" value="PIIGLNB"/>
</dbReference>
<keyword evidence="3" id="KW-1185">Reference proteome</keyword>
<feature type="modified residue" description="O-UMP-tyrosine" evidence="1">
    <location>
        <position position="51"/>
    </location>
</feature>
<evidence type="ECO:0000256" key="1">
    <source>
        <dbReference type="PIRSR" id="PIRSR602187-50"/>
    </source>
</evidence>
<reference evidence="2 3" key="1">
    <citation type="journal article" date="2012" name="FEBS Lett.">
        <title>Anammox organism KSU-1 expresses a NirK-type copper-containing nitrite reductase instead of a NirS-type with cytochrome cd1.</title>
        <authorList>
            <person name="Hira D."/>
            <person name="Toh H."/>
            <person name="Migita C.T."/>
            <person name="Okubo H."/>
            <person name="Nishiyama T."/>
            <person name="Hattori M."/>
            <person name="Furukawa K."/>
            <person name="Fujii T."/>
        </authorList>
    </citation>
    <scope>NUCLEOTIDE SEQUENCE [LARGE SCALE GENOMIC DNA]</scope>
</reference>
<sequence length="141" mass="16369">MKRLTALVKPRAVDAVKDYFKSMGYPVLKMAYIRYDRQGASRSVFWRGEEYIVDLISHAKVEVILIDEDVDEVTGAIDNLLYEKNGNNNGEHEYALRLKSKVVQEDIATEKGRWVRMQPKEELKIDEQSEEKLLEITDVYA</sequence>
<evidence type="ECO:0000313" key="3">
    <source>
        <dbReference type="Proteomes" id="UP000002985"/>
    </source>
</evidence>
<keyword evidence="1" id="KW-0597">Phosphoprotein</keyword>
<dbReference type="GO" id="GO:0030234">
    <property type="term" value="F:enzyme regulator activity"/>
    <property type="evidence" value="ECO:0007669"/>
    <property type="project" value="InterPro"/>
</dbReference>
<dbReference type="InterPro" id="IPR002187">
    <property type="entry name" value="N-reg_PII"/>
</dbReference>
<dbReference type="Gene3D" id="3.30.70.120">
    <property type="match status" value="1"/>
</dbReference>
<dbReference type="SUPFAM" id="SSF54913">
    <property type="entry name" value="GlnB-like"/>
    <property type="match status" value="1"/>
</dbReference>
<dbReference type="eggNOG" id="COG0347">
    <property type="taxonomic scope" value="Bacteria"/>
</dbReference>
<dbReference type="Pfam" id="PF00543">
    <property type="entry name" value="P-II"/>
    <property type="match status" value="1"/>
</dbReference>
<organism evidence="2 3">
    <name type="scientific">Candidatus Jettenia caeni</name>
    <dbReference type="NCBI Taxonomy" id="247490"/>
    <lineage>
        <taxon>Bacteria</taxon>
        <taxon>Pseudomonadati</taxon>
        <taxon>Planctomycetota</taxon>
        <taxon>Candidatus Brocadiia</taxon>
        <taxon>Candidatus Brocadiales</taxon>
        <taxon>Candidatus Brocadiaceae</taxon>
        <taxon>Candidatus Jettenia</taxon>
    </lineage>
</organism>
<gene>
    <name evidence="2" type="ORF">KSU1_C1351</name>
</gene>
<evidence type="ECO:0008006" key="4">
    <source>
        <dbReference type="Google" id="ProtNLM"/>
    </source>
</evidence>
<name>I3IMK2_9BACT</name>
<protein>
    <recommendedName>
        <fullName evidence="4">Nitrogen regulatory protein</fullName>
    </recommendedName>
</protein>
<dbReference type="AlphaFoldDB" id="I3IMK2"/>